<sequence>MEYIIAEIIKTIKESDTAIIRETKLLQLFMRIFTEALVCALEIMDTELVEQYKKQGYQIERRDRRTIQGLFGTVTYQRRRIRK</sequence>
<dbReference type="STRING" id="349095.SAMN05660299_02103"/>
<name>A0A1G9YLK3_9FIRM</name>
<dbReference type="RefSeq" id="WP_176762954.1">
    <property type="nucleotide sequence ID" value="NZ_FNHQ01000024.1"/>
</dbReference>
<keyword evidence="3" id="KW-1185">Reference proteome</keyword>
<gene>
    <name evidence="2" type="ORF">SAMN05660299_02103</name>
</gene>
<feature type="non-terminal residue" evidence="2">
    <location>
        <position position="83"/>
    </location>
</feature>
<protein>
    <submittedName>
        <fullName evidence="2">Uncharacterized protein family (UPF0236)</fullName>
    </submittedName>
</protein>
<proteinExistence type="inferred from homology"/>
<accession>A0A1G9YLK3</accession>
<dbReference type="AlphaFoldDB" id="A0A1G9YLK3"/>
<organism evidence="2 3">
    <name type="scientific">Megasphaera paucivorans</name>
    <dbReference type="NCBI Taxonomy" id="349095"/>
    <lineage>
        <taxon>Bacteria</taxon>
        <taxon>Bacillati</taxon>
        <taxon>Bacillota</taxon>
        <taxon>Negativicutes</taxon>
        <taxon>Veillonellales</taxon>
        <taxon>Veillonellaceae</taxon>
        <taxon>Megasphaera</taxon>
    </lineage>
</organism>
<dbReference type="Pfam" id="PF06782">
    <property type="entry name" value="UPF0236"/>
    <property type="match status" value="1"/>
</dbReference>
<reference evidence="2 3" key="1">
    <citation type="submission" date="2016-10" db="EMBL/GenBank/DDBJ databases">
        <authorList>
            <person name="de Groot N.N."/>
        </authorList>
    </citation>
    <scope>NUCLEOTIDE SEQUENCE [LARGE SCALE GENOMIC DNA]</scope>
    <source>
        <strain evidence="2 3">DSM 16981</strain>
    </source>
</reference>
<dbReference type="Proteomes" id="UP000199309">
    <property type="component" value="Unassembled WGS sequence"/>
</dbReference>
<evidence type="ECO:0000313" key="2">
    <source>
        <dbReference type="EMBL" id="SDN10000.1"/>
    </source>
</evidence>
<evidence type="ECO:0000313" key="3">
    <source>
        <dbReference type="Proteomes" id="UP000199309"/>
    </source>
</evidence>
<comment type="similarity">
    <text evidence="1">Belongs to the UPF0236 family.</text>
</comment>
<evidence type="ECO:0000256" key="1">
    <source>
        <dbReference type="ARBA" id="ARBA00006539"/>
    </source>
</evidence>
<dbReference type="InterPro" id="IPR009620">
    <property type="entry name" value="UPF0236"/>
</dbReference>
<dbReference type="EMBL" id="FNHQ01000024">
    <property type="protein sequence ID" value="SDN10000.1"/>
    <property type="molecule type" value="Genomic_DNA"/>
</dbReference>